<evidence type="ECO:0000313" key="5">
    <source>
        <dbReference type="Proteomes" id="UP000221837"/>
    </source>
</evidence>
<feature type="domain" description="DUF2828" evidence="2">
    <location>
        <begin position="143"/>
        <end position="294"/>
    </location>
</feature>
<reference evidence="4" key="1">
    <citation type="submission" date="2017-02" db="EMBL/GenBank/DDBJ databases">
        <title>Genome sequence of Serratia marcescens phage BF.</title>
        <authorList>
            <person name="Casey E."/>
            <person name="Fitzgerald B."/>
            <person name="Mahony J."/>
            <person name="Lugli G."/>
            <person name="Ventura M."/>
            <person name="van Sinderen D."/>
        </authorList>
    </citation>
    <scope>NUCLEOTIDE SEQUENCE [LARGE SCALE GENOMIC DNA]</scope>
</reference>
<evidence type="ECO:0000259" key="2">
    <source>
        <dbReference type="Pfam" id="PF11443"/>
    </source>
</evidence>
<protein>
    <submittedName>
        <fullName evidence="4">Uncharacterized protein</fullName>
    </submittedName>
</protein>
<evidence type="ECO:0000256" key="1">
    <source>
        <dbReference type="SAM" id="MobiDB-lite"/>
    </source>
</evidence>
<proteinExistence type="predicted"/>
<dbReference type="EMBL" id="KY630187">
    <property type="protein sequence ID" value="AQW88705.1"/>
    <property type="molecule type" value="Genomic_DNA"/>
</dbReference>
<dbReference type="Proteomes" id="UP000221837">
    <property type="component" value="Genome"/>
</dbReference>
<feature type="domain" description="DUF7788" evidence="3">
    <location>
        <begin position="306"/>
        <end position="490"/>
    </location>
</feature>
<accession>A0A1S6UAE1</accession>
<sequence length="508" mass="56128">MSAFKNAVNNMNTPASSNRSTTANGGASLKSSLNPLVDMFFMIGSLRNKDLGQYKAQFDAAYTANPTLALQMILWARDVRGGAGERNTPRELLKYLEVKHPEDVLRVIPVLAEFGRWDDLLIFKTKAAKAVAYEKIAEALKTGNGLCAKWMPRIYKFKKNAQGVVNMSSTANQNRAANNKIARELMSVMGINERQYRKLLSSMSNTVEQKMCANEWEAIDYNKLPSVASSRYLPAFMKHDEGRYRDYLASLEKGEGKVNAATLFPYDVLKNLVTRYGTTTAEQTRLGIAQWDALNNLMGDNRILPMVDTSGSMGVGIAGTSLTVQDVAVSLGLYVSTKQTGAFKDMWLNFSTRPKLKVLPRGDISVKANDLYRNHGSDWDGSTNVEAAFDLVLSTAVKQNVPQDEMPKVLMIFSDMEFNGSGGRNWNKTAFQTAKQKFERAGYELPMVVFWNLNARANNNPVRFDEAGTALVSGFSPNVIPAILSGNAVDPVSIMLAAIDTPRYRVLG</sequence>
<evidence type="ECO:0000313" key="4">
    <source>
        <dbReference type="EMBL" id="AQW88705.1"/>
    </source>
</evidence>
<dbReference type="SUPFAM" id="SSF53300">
    <property type="entry name" value="vWA-like"/>
    <property type="match status" value="1"/>
</dbReference>
<dbReference type="PIRSF" id="PIRSF015417">
    <property type="entry name" value="T31B5_30_vWA"/>
    <property type="match status" value="1"/>
</dbReference>
<dbReference type="InterPro" id="IPR011205">
    <property type="entry name" value="UCP015417_vWA"/>
</dbReference>
<dbReference type="InterPro" id="IPR036465">
    <property type="entry name" value="vWFA_dom_sf"/>
</dbReference>
<gene>
    <name evidence="4" type="ORF">BF_0180</name>
</gene>
<dbReference type="OrthoDB" id="1944at10239"/>
<evidence type="ECO:0000259" key="3">
    <source>
        <dbReference type="Pfam" id="PF25043"/>
    </source>
</evidence>
<dbReference type="Pfam" id="PF11443">
    <property type="entry name" value="DUF2828"/>
    <property type="match status" value="2"/>
</dbReference>
<dbReference type="Pfam" id="PF25043">
    <property type="entry name" value="DUF7788"/>
    <property type="match status" value="1"/>
</dbReference>
<dbReference type="PANTHER" id="PTHR31373:SF27">
    <property type="entry name" value="TROVE DOMAIN-CONTAINING PROTEIN"/>
    <property type="match status" value="1"/>
</dbReference>
<dbReference type="PANTHER" id="PTHR31373">
    <property type="entry name" value="OS06G0652100 PROTEIN"/>
    <property type="match status" value="1"/>
</dbReference>
<dbReference type="InterPro" id="IPR056690">
    <property type="entry name" value="DUF7788"/>
</dbReference>
<dbReference type="Gene3D" id="3.40.50.410">
    <property type="entry name" value="von Willebrand factor, type A domain"/>
    <property type="match status" value="1"/>
</dbReference>
<feature type="region of interest" description="Disordered" evidence="1">
    <location>
        <begin position="1"/>
        <end position="25"/>
    </location>
</feature>
<feature type="compositionally biased region" description="Polar residues" evidence="1">
    <location>
        <begin position="7"/>
        <end position="25"/>
    </location>
</feature>
<organism evidence="4 5">
    <name type="scientific">Serratia phage BF</name>
    <dbReference type="NCBI Taxonomy" id="1962671"/>
    <lineage>
        <taxon>Viruses</taxon>
        <taxon>Duplodnaviria</taxon>
        <taxon>Heunggongvirae</taxon>
        <taxon>Uroviricota</taxon>
        <taxon>Caudoviricetes</taxon>
        <taxon>Eneladusvirus</taxon>
        <taxon>Eneladusvirus BF</taxon>
    </lineage>
</organism>
<name>A0A1S6UAE1_9CAUD</name>
<dbReference type="InterPro" id="IPR058580">
    <property type="entry name" value="DUF2828"/>
</dbReference>
<feature type="domain" description="DUF2828" evidence="2">
    <location>
        <begin position="22"/>
        <end position="121"/>
    </location>
</feature>
<keyword evidence="5" id="KW-1185">Reference proteome</keyword>